<evidence type="ECO:0000313" key="2">
    <source>
        <dbReference type="Proteomes" id="UP000593561"/>
    </source>
</evidence>
<name>A0A7J8TAM2_GOSDV</name>
<comment type="caution">
    <text evidence="1">The sequence shown here is derived from an EMBL/GenBank/DDBJ whole genome shotgun (WGS) entry which is preliminary data.</text>
</comment>
<sequence>MNAGERVRVDSLDMRSSFWHGSTITFEKLIRFLIESSPKIIHL</sequence>
<organism evidence="1 2">
    <name type="scientific">Gossypium davidsonii</name>
    <name type="common">Davidson's cotton</name>
    <name type="synonym">Gossypium klotzschianum subsp. davidsonii</name>
    <dbReference type="NCBI Taxonomy" id="34287"/>
    <lineage>
        <taxon>Eukaryota</taxon>
        <taxon>Viridiplantae</taxon>
        <taxon>Streptophyta</taxon>
        <taxon>Embryophyta</taxon>
        <taxon>Tracheophyta</taxon>
        <taxon>Spermatophyta</taxon>
        <taxon>Magnoliopsida</taxon>
        <taxon>eudicotyledons</taxon>
        <taxon>Gunneridae</taxon>
        <taxon>Pentapetalae</taxon>
        <taxon>rosids</taxon>
        <taxon>malvids</taxon>
        <taxon>Malvales</taxon>
        <taxon>Malvaceae</taxon>
        <taxon>Malvoideae</taxon>
        <taxon>Gossypium</taxon>
    </lineage>
</organism>
<gene>
    <name evidence="1" type="ORF">Godav_026016</name>
</gene>
<proteinExistence type="predicted"/>
<dbReference type="EMBL" id="JABFAC010241008">
    <property type="protein sequence ID" value="MBA0635204.1"/>
    <property type="molecule type" value="Genomic_DNA"/>
</dbReference>
<dbReference type="AlphaFoldDB" id="A0A7J8TAM2"/>
<accession>A0A7J8TAM2</accession>
<dbReference type="Proteomes" id="UP000593561">
    <property type="component" value="Unassembled WGS sequence"/>
</dbReference>
<reference evidence="1 2" key="1">
    <citation type="journal article" date="2019" name="Genome Biol. Evol.">
        <title>Insights into the evolution of the New World diploid cottons (Gossypium, subgenus Houzingenia) based on genome sequencing.</title>
        <authorList>
            <person name="Grover C.E."/>
            <person name="Arick M.A. 2nd"/>
            <person name="Thrash A."/>
            <person name="Conover J.L."/>
            <person name="Sanders W.S."/>
            <person name="Peterson D.G."/>
            <person name="Frelichowski J.E."/>
            <person name="Scheffler J.A."/>
            <person name="Scheffler B.E."/>
            <person name="Wendel J.F."/>
        </authorList>
    </citation>
    <scope>NUCLEOTIDE SEQUENCE [LARGE SCALE GENOMIC DNA]</scope>
    <source>
        <strain evidence="1">27</strain>
        <tissue evidence="1">Leaf</tissue>
    </source>
</reference>
<keyword evidence="2" id="KW-1185">Reference proteome</keyword>
<evidence type="ECO:0000313" key="1">
    <source>
        <dbReference type="EMBL" id="MBA0635204.1"/>
    </source>
</evidence>
<protein>
    <submittedName>
        <fullName evidence="1">Uncharacterized protein</fullName>
    </submittedName>
</protein>